<protein>
    <recommendedName>
        <fullName evidence="6">Transcription repressor</fullName>
    </recommendedName>
    <alternativeName>
        <fullName evidence="6">Ovate family protein</fullName>
    </alternativeName>
</protein>
<dbReference type="AlphaFoldDB" id="A0AAV6NHR5"/>
<dbReference type="InterPro" id="IPR038933">
    <property type="entry name" value="Ovate"/>
</dbReference>
<dbReference type="PANTHER" id="PTHR33057:SF90">
    <property type="entry name" value="TRANSCRIPTION REPRESSOR OFP7"/>
    <property type="match status" value="1"/>
</dbReference>
<comment type="function">
    <text evidence="6">Transcriptional repressor that regulates multiple aspects of plant growth and development.</text>
</comment>
<evidence type="ECO:0000256" key="2">
    <source>
        <dbReference type="ARBA" id="ARBA00022491"/>
    </source>
</evidence>
<keyword evidence="2 6" id="KW-0678">Repressor</keyword>
<dbReference type="PROSITE" id="PS51754">
    <property type="entry name" value="OVATE"/>
    <property type="match status" value="1"/>
</dbReference>
<keyword evidence="5 6" id="KW-0539">Nucleus</keyword>
<comment type="subcellular location">
    <subcellularLocation>
        <location evidence="1 6">Nucleus</location>
    </subcellularLocation>
</comment>
<reference evidence="8 9" key="1">
    <citation type="journal article" date="2021" name="Hortic Res">
        <title>The domestication of Cucurbita argyrosperma as revealed by the genome of its wild relative.</title>
        <authorList>
            <person name="Barrera-Redondo J."/>
            <person name="Sanchez-de la Vega G."/>
            <person name="Aguirre-Liguori J.A."/>
            <person name="Castellanos-Morales G."/>
            <person name="Gutierrez-Guerrero Y.T."/>
            <person name="Aguirre-Dugua X."/>
            <person name="Aguirre-Planter E."/>
            <person name="Tenaillon M.I."/>
            <person name="Lira-Saade R."/>
            <person name="Eguiarte L.E."/>
        </authorList>
    </citation>
    <scope>NUCLEOTIDE SEQUENCE [LARGE SCALE GENOMIC DNA]</scope>
    <source>
        <strain evidence="8">JBR-2021</strain>
    </source>
</reference>
<evidence type="ECO:0000256" key="1">
    <source>
        <dbReference type="ARBA" id="ARBA00004123"/>
    </source>
</evidence>
<evidence type="ECO:0000259" key="7">
    <source>
        <dbReference type="PROSITE" id="PS51754"/>
    </source>
</evidence>
<dbReference type="GO" id="GO:0005634">
    <property type="term" value="C:nucleus"/>
    <property type="evidence" value="ECO:0007669"/>
    <property type="project" value="UniProtKB-SubCell"/>
</dbReference>
<dbReference type="PANTHER" id="PTHR33057">
    <property type="entry name" value="TRANSCRIPTION REPRESSOR OFP7-RELATED"/>
    <property type="match status" value="1"/>
</dbReference>
<name>A0AAV6NHR5_9ROSI</name>
<proteinExistence type="predicted"/>
<dbReference type="InterPro" id="IPR006458">
    <property type="entry name" value="Ovate_C"/>
</dbReference>
<dbReference type="EMBL" id="JAGKQH010000005">
    <property type="protein sequence ID" value="KAG6598432.1"/>
    <property type="molecule type" value="Genomic_DNA"/>
</dbReference>
<evidence type="ECO:0000256" key="3">
    <source>
        <dbReference type="ARBA" id="ARBA00023015"/>
    </source>
</evidence>
<dbReference type="NCBIfam" id="TIGR01568">
    <property type="entry name" value="A_thal_3678"/>
    <property type="match status" value="1"/>
</dbReference>
<accession>A0AAV6NHR5</accession>
<keyword evidence="9" id="KW-1185">Reference proteome</keyword>
<evidence type="ECO:0000256" key="4">
    <source>
        <dbReference type="ARBA" id="ARBA00023163"/>
    </source>
</evidence>
<evidence type="ECO:0000256" key="5">
    <source>
        <dbReference type="ARBA" id="ARBA00023242"/>
    </source>
</evidence>
<feature type="domain" description="OVATE" evidence="7">
    <location>
        <begin position="200"/>
        <end position="259"/>
    </location>
</feature>
<feature type="non-terminal residue" evidence="8">
    <location>
        <position position="1"/>
    </location>
</feature>
<sequence length="268" mass="30627">MARSFKLKVRLFISSFRFCRPKHPHPLTFPITPSPENFHYEKQLPANPNSCFSCYHNPPSPPPSTPVGFFADFSTEESTSVCISCKLKSYAQANGLMQVKENRAETEHEISGEENRRSPFSWITRKKWKMKKKSKKTGLKSKAFVAKHKSYGYEGEEGEGTEALLNSSISFSSNGSPVKRSEIASCPSQVEWKMGESLVQVKRSKEPQEDFKRSMVQMILEKEIYEAKGLEDLLQCYLALNSREHHGIIVGAFSEVWEFLFYHSHSNK</sequence>
<evidence type="ECO:0000256" key="6">
    <source>
        <dbReference type="RuleBase" id="RU367028"/>
    </source>
</evidence>
<gene>
    <name evidence="8" type="primary">OFP8</name>
    <name evidence="8" type="ORF">SDJN03_08210</name>
</gene>
<evidence type="ECO:0000313" key="8">
    <source>
        <dbReference type="EMBL" id="KAG6598432.1"/>
    </source>
</evidence>
<dbReference type="GO" id="GO:0045892">
    <property type="term" value="P:negative regulation of DNA-templated transcription"/>
    <property type="evidence" value="ECO:0007669"/>
    <property type="project" value="UniProtKB-UniRule"/>
</dbReference>
<comment type="caution">
    <text evidence="8">The sequence shown here is derived from an EMBL/GenBank/DDBJ whole genome shotgun (WGS) entry which is preliminary data.</text>
</comment>
<organism evidence="8 9">
    <name type="scientific">Cucurbita argyrosperma subsp. sororia</name>
    <dbReference type="NCBI Taxonomy" id="37648"/>
    <lineage>
        <taxon>Eukaryota</taxon>
        <taxon>Viridiplantae</taxon>
        <taxon>Streptophyta</taxon>
        <taxon>Embryophyta</taxon>
        <taxon>Tracheophyta</taxon>
        <taxon>Spermatophyta</taxon>
        <taxon>Magnoliopsida</taxon>
        <taxon>eudicotyledons</taxon>
        <taxon>Gunneridae</taxon>
        <taxon>Pentapetalae</taxon>
        <taxon>rosids</taxon>
        <taxon>fabids</taxon>
        <taxon>Cucurbitales</taxon>
        <taxon>Cucurbitaceae</taxon>
        <taxon>Cucurbiteae</taxon>
        <taxon>Cucurbita</taxon>
    </lineage>
</organism>
<keyword evidence="4 6" id="KW-0804">Transcription</keyword>
<evidence type="ECO:0000313" key="9">
    <source>
        <dbReference type="Proteomes" id="UP000685013"/>
    </source>
</evidence>
<dbReference type="Proteomes" id="UP000685013">
    <property type="component" value="Chromosome 5"/>
</dbReference>
<keyword evidence="3 6" id="KW-0805">Transcription regulation</keyword>
<dbReference type="Pfam" id="PF04844">
    <property type="entry name" value="Ovate"/>
    <property type="match status" value="1"/>
</dbReference>